<accession>A0A366CXF5</accession>
<gene>
    <name evidence="3" type="ORF">DFR74_12262</name>
</gene>
<keyword evidence="2" id="KW-0732">Signal</keyword>
<feature type="region of interest" description="Disordered" evidence="1">
    <location>
        <begin position="33"/>
        <end position="72"/>
    </location>
</feature>
<dbReference type="RefSeq" id="WP_067511278.1">
    <property type="nucleotide sequence ID" value="NZ_CP107943.1"/>
</dbReference>
<evidence type="ECO:0008006" key="5">
    <source>
        <dbReference type="Google" id="ProtNLM"/>
    </source>
</evidence>
<reference evidence="3 4" key="1">
    <citation type="submission" date="2018-06" db="EMBL/GenBank/DDBJ databases">
        <title>Genomic Encyclopedia of Type Strains, Phase IV (KMG-IV): sequencing the most valuable type-strain genomes for metagenomic binning, comparative biology and taxonomic classification.</title>
        <authorList>
            <person name="Goeker M."/>
        </authorList>
    </citation>
    <scope>NUCLEOTIDE SEQUENCE [LARGE SCALE GENOMIC DNA]</scope>
    <source>
        <strain evidence="3 4">DSM 44599</strain>
    </source>
</reference>
<dbReference type="OrthoDB" id="4571834at2"/>
<feature type="signal peptide" evidence="2">
    <location>
        <begin position="1"/>
        <end position="25"/>
    </location>
</feature>
<dbReference type="Proteomes" id="UP000252586">
    <property type="component" value="Unassembled WGS sequence"/>
</dbReference>
<protein>
    <recommendedName>
        <fullName evidence="5">Small secreted domain DUF320</fullName>
    </recommendedName>
</protein>
<dbReference type="EMBL" id="QNRE01000022">
    <property type="protein sequence ID" value="RBO82521.1"/>
    <property type="molecule type" value="Genomic_DNA"/>
</dbReference>
<feature type="compositionally biased region" description="Low complexity" evidence="1">
    <location>
        <begin position="45"/>
        <end position="72"/>
    </location>
</feature>
<sequence>MKRSAVLAALVGAALVGGSGGTATAAVAPTPIDLPAGTGAGTGSAGITSGSAFDTGSSGGTTTTGSGDSGSGAALEQLIFGGPLVCAAVGSAMNRNLTCDGTPGPNIP</sequence>
<proteinExistence type="predicted"/>
<keyword evidence="4" id="KW-1185">Reference proteome</keyword>
<evidence type="ECO:0000256" key="2">
    <source>
        <dbReference type="SAM" id="SignalP"/>
    </source>
</evidence>
<evidence type="ECO:0000313" key="4">
    <source>
        <dbReference type="Proteomes" id="UP000252586"/>
    </source>
</evidence>
<name>A0A366CXF5_9NOCA</name>
<evidence type="ECO:0000256" key="1">
    <source>
        <dbReference type="SAM" id="MobiDB-lite"/>
    </source>
</evidence>
<evidence type="ECO:0000313" key="3">
    <source>
        <dbReference type="EMBL" id="RBO82521.1"/>
    </source>
</evidence>
<organism evidence="3 4">
    <name type="scientific">Nocardia puris</name>
    <dbReference type="NCBI Taxonomy" id="208602"/>
    <lineage>
        <taxon>Bacteria</taxon>
        <taxon>Bacillati</taxon>
        <taxon>Actinomycetota</taxon>
        <taxon>Actinomycetes</taxon>
        <taxon>Mycobacteriales</taxon>
        <taxon>Nocardiaceae</taxon>
        <taxon>Nocardia</taxon>
    </lineage>
</organism>
<feature type="chain" id="PRO_5016968874" description="Small secreted domain DUF320" evidence="2">
    <location>
        <begin position="26"/>
        <end position="108"/>
    </location>
</feature>
<comment type="caution">
    <text evidence="3">The sequence shown here is derived from an EMBL/GenBank/DDBJ whole genome shotgun (WGS) entry which is preliminary data.</text>
</comment>
<dbReference type="AlphaFoldDB" id="A0A366CXF5"/>